<protein>
    <submittedName>
        <fullName evidence="1">Uncharacterized protein</fullName>
    </submittedName>
</protein>
<accession>A0A1X6ZNU5</accession>
<evidence type="ECO:0000313" key="1">
    <source>
        <dbReference type="EMBL" id="SLN56704.1"/>
    </source>
</evidence>
<name>A0A1X6ZNU5_9RHOB</name>
<proteinExistence type="predicted"/>
<reference evidence="1 2" key="1">
    <citation type="submission" date="2017-03" db="EMBL/GenBank/DDBJ databases">
        <authorList>
            <person name="Afonso C.L."/>
            <person name="Miller P.J."/>
            <person name="Scott M.A."/>
            <person name="Spackman E."/>
            <person name="Goraichik I."/>
            <person name="Dimitrov K.M."/>
            <person name="Suarez D.L."/>
            <person name="Swayne D.E."/>
        </authorList>
    </citation>
    <scope>NUCLEOTIDE SEQUENCE [LARGE SCALE GENOMIC DNA]</scope>
    <source>
        <strain evidence="1 2">CECT 7450</strain>
    </source>
</reference>
<gene>
    <name evidence="1" type="ORF">ROA7450_02939</name>
</gene>
<dbReference type="Proteomes" id="UP000193061">
    <property type="component" value="Unassembled WGS sequence"/>
</dbReference>
<organism evidence="1 2">
    <name type="scientific">Roseovarius albus</name>
    <dbReference type="NCBI Taxonomy" id="1247867"/>
    <lineage>
        <taxon>Bacteria</taxon>
        <taxon>Pseudomonadati</taxon>
        <taxon>Pseudomonadota</taxon>
        <taxon>Alphaproteobacteria</taxon>
        <taxon>Rhodobacterales</taxon>
        <taxon>Roseobacteraceae</taxon>
        <taxon>Roseovarius</taxon>
    </lineage>
</organism>
<dbReference type="OrthoDB" id="3648721at2"/>
<dbReference type="RefSeq" id="WP_085806552.1">
    <property type="nucleotide sequence ID" value="NZ_FWFX01000009.1"/>
</dbReference>
<keyword evidence="2" id="KW-1185">Reference proteome</keyword>
<dbReference type="AlphaFoldDB" id="A0A1X6ZNU5"/>
<dbReference type="EMBL" id="FWFX01000009">
    <property type="protein sequence ID" value="SLN56704.1"/>
    <property type="molecule type" value="Genomic_DNA"/>
</dbReference>
<evidence type="ECO:0000313" key="2">
    <source>
        <dbReference type="Proteomes" id="UP000193061"/>
    </source>
</evidence>
<sequence length="73" mass="8071">MWHNNKTVSRTYSTAGSKNCWAIVSGISGWKKIKPQTDDGVSNVFTALNAARAGGKRVDVYIVSDKIERVVMR</sequence>